<dbReference type="InterPro" id="IPR036615">
    <property type="entry name" value="Mur_ligase_C_dom_sf"/>
</dbReference>
<evidence type="ECO:0000256" key="8">
    <source>
        <dbReference type="ARBA" id="ARBA00023306"/>
    </source>
</evidence>
<keyword evidence="1" id="KW-0963">Cytoplasm</keyword>
<dbReference type="SUPFAM" id="SSF53244">
    <property type="entry name" value="MurD-like peptide ligases, peptide-binding domain"/>
    <property type="match status" value="1"/>
</dbReference>
<dbReference type="NCBIfam" id="TIGR01143">
    <property type="entry name" value="murF"/>
    <property type="match status" value="1"/>
</dbReference>
<keyword evidence="8" id="KW-0131">Cell cycle</keyword>
<dbReference type="Proteomes" id="UP000298416">
    <property type="component" value="Unassembled WGS sequence"/>
</dbReference>
<dbReference type="Pfam" id="PF02875">
    <property type="entry name" value="Mur_ligase_C"/>
    <property type="match status" value="1"/>
</dbReference>
<evidence type="ECO:0000256" key="9">
    <source>
        <dbReference type="ARBA" id="ARBA00023316"/>
    </source>
</evidence>
<accession>A0A8X8WK34</accession>
<dbReference type="InterPro" id="IPR005863">
    <property type="entry name" value="UDP-N-AcMur_synth"/>
</dbReference>
<evidence type="ECO:0000256" key="6">
    <source>
        <dbReference type="ARBA" id="ARBA00022960"/>
    </source>
</evidence>
<dbReference type="InterPro" id="IPR004101">
    <property type="entry name" value="Mur_ligase_C"/>
</dbReference>
<evidence type="ECO:0000259" key="12">
    <source>
        <dbReference type="Pfam" id="PF08245"/>
    </source>
</evidence>
<keyword evidence="2" id="KW-0436">Ligase</keyword>
<keyword evidence="9" id="KW-0961">Cell wall biogenesis/degradation</keyword>
<feature type="domain" description="Mur ligase central" evidence="12">
    <location>
        <begin position="116"/>
        <end position="303"/>
    </location>
</feature>
<dbReference type="PANTHER" id="PTHR43024">
    <property type="entry name" value="UDP-N-ACETYLMURAMOYL-TRIPEPTIDE--D-ALANYL-D-ALANINE LIGASE"/>
    <property type="match status" value="1"/>
</dbReference>
<organism evidence="13">
    <name type="scientific">Salvia splendens</name>
    <name type="common">Scarlet sage</name>
    <dbReference type="NCBI Taxonomy" id="180675"/>
    <lineage>
        <taxon>Eukaryota</taxon>
        <taxon>Viridiplantae</taxon>
        <taxon>Streptophyta</taxon>
        <taxon>Embryophyta</taxon>
        <taxon>Tracheophyta</taxon>
        <taxon>Spermatophyta</taxon>
        <taxon>Magnoliopsida</taxon>
        <taxon>eudicotyledons</taxon>
        <taxon>Gunneridae</taxon>
        <taxon>Pentapetalae</taxon>
        <taxon>asterids</taxon>
        <taxon>lamiids</taxon>
        <taxon>Lamiales</taxon>
        <taxon>Lamiaceae</taxon>
        <taxon>Nepetoideae</taxon>
        <taxon>Mentheae</taxon>
        <taxon>Salviinae</taxon>
        <taxon>Salvia</taxon>
        <taxon>Salvia subgen. Calosphace</taxon>
        <taxon>core Calosphace</taxon>
    </lineage>
</organism>
<keyword evidence="14" id="KW-1185">Reference proteome</keyword>
<keyword evidence="5" id="KW-0067">ATP-binding</keyword>
<evidence type="ECO:0000259" key="11">
    <source>
        <dbReference type="Pfam" id="PF02875"/>
    </source>
</evidence>
<dbReference type="SUPFAM" id="SSF63418">
    <property type="entry name" value="MurE/MurF N-terminal domain"/>
    <property type="match status" value="1"/>
</dbReference>
<evidence type="ECO:0000256" key="2">
    <source>
        <dbReference type="ARBA" id="ARBA00022598"/>
    </source>
</evidence>
<dbReference type="PANTHER" id="PTHR43024:SF1">
    <property type="entry name" value="UDP-N-ACETYLMURAMOYL-TRIPEPTIDE--D-ALANYL-D-ALANINE LIGASE"/>
    <property type="match status" value="1"/>
</dbReference>
<keyword evidence="6" id="KW-0133">Cell shape</keyword>
<evidence type="ECO:0000256" key="7">
    <source>
        <dbReference type="ARBA" id="ARBA00022984"/>
    </source>
</evidence>
<dbReference type="GO" id="GO:0071555">
    <property type="term" value="P:cell wall organization"/>
    <property type="evidence" value="ECO:0007669"/>
    <property type="project" value="UniProtKB-KW"/>
</dbReference>
<dbReference type="InterPro" id="IPR013221">
    <property type="entry name" value="Mur_ligase_cen"/>
</dbReference>
<sequence>MIVSRLPNPPLWTAPEIAEAIDGKITQWGKPGSISSDTRTLQPGQWFLPLVGQNFDAHTFITPQLSAKGAAGVIANRVSEDWDLGFVQVRGNTLGALKKLAVFARNRFDGCLIGLTGSVGKTTTRAMVALVLESVGSVYQSPGNWNNEIGAALSLAGMPRDAAFGVLELGMSGKGEILELARVCRPNVRVILNVGASHLGNFSSLLEVSAAKGEILRDARPGDVCVLNADDPLVMSLPLPLGVKKVLFGRKQGSDVRLVSVKSVEGGHKVEVVLENYEEKVKFLISSPGQHLALNACAAAAVATSMGIPLASVGKSLSAFVPVEGRSELEVAANGIKIINDVYNASPVSTRCAIDTLKAIDCCGKRVAVLGDMLELGRTEIKLHELVLLHCLDACVDLIVIVGKRFMVAADNLKLGRKVNMVPAYDSENLAPRILEYLQCGDVVLVKGSRGMKMEKIVNAIKSYSLVRN</sequence>
<dbReference type="Gene3D" id="3.40.1390.10">
    <property type="entry name" value="MurE/MurF, N-terminal domain"/>
    <property type="match status" value="1"/>
</dbReference>
<dbReference type="OrthoDB" id="2020781at2759"/>
<dbReference type="InterPro" id="IPR051046">
    <property type="entry name" value="MurCDEF_CellWall_CoF430Synth"/>
</dbReference>
<dbReference type="InterPro" id="IPR036565">
    <property type="entry name" value="Mur-like_cat_sf"/>
</dbReference>
<gene>
    <name evidence="13" type="ORF">SASPL_142997</name>
</gene>
<feature type="domain" description="Mur ligase C-terminal" evidence="11">
    <location>
        <begin position="325"/>
        <end position="450"/>
    </location>
</feature>
<dbReference type="GO" id="GO:0047480">
    <property type="term" value="F:UDP-N-acetylmuramoyl-tripeptide-D-alanyl-D-alanine ligase activity"/>
    <property type="evidence" value="ECO:0007669"/>
    <property type="project" value="InterPro"/>
</dbReference>
<evidence type="ECO:0000256" key="1">
    <source>
        <dbReference type="ARBA" id="ARBA00022490"/>
    </source>
</evidence>
<evidence type="ECO:0000313" key="13">
    <source>
        <dbReference type="EMBL" id="KAG6396840.1"/>
    </source>
</evidence>
<keyword evidence="4" id="KW-0547">Nucleotide-binding</keyword>
<evidence type="ECO:0000256" key="3">
    <source>
        <dbReference type="ARBA" id="ARBA00022618"/>
    </source>
</evidence>
<proteinExistence type="inferred from homology"/>
<dbReference type="EMBL" id="PNBA02000016">
    <property type="protein sequence ID" value="KAG6396840.1"/>
    <property type="molecule type" value="Genomic_DNA"/>
</dbReference>
<dbReference type="GO" id="GO:0005524">
    <property type="term" value="F:ATP binding"/>
    <property type="evidence" value="ECO:0007669"/>
    <property type="project" value="UniProtKB-KW"/>
</dbReference>
<evidence type="ECO:0000313" key="14">
    <source>
        <dbReference type="Proteomes" id="UP000298416"/>
    </source>
</evidence>
<dbReference type="Gene3D" id="3.90.190.20">
    <property type="entry name" value="Mur ligase, C-terminal domain"/>
    <property type="match status" value="1"/>
</dbReference>
<dbReference type="Gene3D" id="3.40.1190.10">
    <property type="entry name" value="Mur-like, catalytic domain"/>
    <property type="match status" value="1"/>
</dbReference>
<evidence type="ECO:0000256" key="10">
    <source>
        <dbReference type="ARBA" id="ARBA00031461"/>
    </source>
</evidence>
<dbReference type="AlphaFoldDB" id="A0A8X8WK34"/>
<comment type="caution">
    <text evidence="13">The sequence shown here is derived from an EMBL/GenBank/DDBJ whole genome shotgun (WGS) entry which is preliminary data.</text>
</comment>
<dbReference type="Pfam" id="PF08245">
    <property type="entry name" value="Mur_ligase_M"/>
    <property type="match status" value="1"/>
</dbReference>
<dbReference type="GO" id="GO:0008360">
    <property type="term" value="P:regulation of cell shape"/>
    <property type="evidence" value="ECO:0007669"/>
    <property type="project" value="UniProtKB-KW"/>
</dbReference>
<dbReference type="InterPro" id="IPR035911">
    <property type="entry name" value="MurE/MurF_N"/>
</dbReference>
<name>A0A8X8WK34_SALSN</name>
<dbReference type="SUPFAM" id="SSF53623">
    <property type="entry name" value="MurD-like peptide ligases, catalytic domain"/>
    <property type="match status" value="1"/>
</dbReference>
<protein>
    <recommendedName>
        <fullName evidence="10">UDP-MurNAc-pentapeptide synthetase</fullName>
    </recommendedName>
</protein>
<dbReference type="GO" id="GO:0051301">
    <property type="term" value="P:cell division"/>
    <property type="evidence" value="ECO:0007669"/>
    <property type="project" value="UniProtKB-KW"/>
</dbReference>
<reference evidence="13" key="2">
    <citation type="submission" date="2020-08" db="EMBL/GenBank/DDBJ databases">
        <title>Plant Genome Project.</title>
        <authorList>
            <person name="Zhang R.-G."/>
        </authorList>
    </citation>
    <scope>NUCLEOTIDE SEQUENCE</scope>
    <source>
        <strain evidence="13">Huo1</strain>
        <tissue evidence="13">Leaf</tissue>
    </source>
</reference>
<evidence type="ECO:0000256" key="4">
    <source>
        <dbReference type="ARBA" id="ARBA00022741"/>
    </source>
</evidence>
<dbReference type="HAMAP" id="MF_02019">
    <property type="entry name" value="MurF"/>
    <property type="match status" value="1"/>
</dbReference>
<keyword evidence="7" id="KW-0573">Peptidoglycan synthesis</keyword>
<reference evidence="13" key="1">
    <citation type="submission" date="2018-01" db="EMBL/GenBank/DDBJ databases">
        <authorList>
            <person name="Mao J.F."/>
        </authorList>
    </citation>
    <scope>NUCLEOTIDE SEQUENCE</scope>
    <source>
        <strain evidence="13">Huo1</strain>
        <tissue evidence="13">Leaf</tissue>
    </source>
</reference>
<keyword evidence="3" id="KW-0132">Cell division</keyword>
<evidence type="ECO:0000256" key="5">
    <source>
        <dbReference type="ARBA" id="ARBA00022840"/>
    </source>
</evidence>